<feature type="domain" description="RRM" evidence="4">
    <location>
        <begin position="329"/>
        <end position="406"/>
    </location>
</feature>
<name>A0AAN7RL01_TRANT</name>
<gene>
    <name evidence="6" type="ORF">SAY86_020800</name>
</gene>
<dbReference type="GO" id="GO:1990904">
    <property type="term" value="C:ribonucleoprotein complex"/>
    <property type="evidence" value="ECO:0007669"/>
    <property type="project" value="TreeGrafter"/>
</dbReference>
<comment type="caution">
    <text evidence="6">The sequence shown here is derived from an EMBL/GenBank/DDBJ whole genome shotgun (WGS) entry which is preliminary data.</text>
</comment>
<evidence type="ECO:0000259" key="5">
    <source>
        <dbReference type="PROSITE" id="PS50177"/>
    </source>
</evidence>
<dbReference type="PROSITE" id="PS50102">
    <property type="entry name" value="RRM"/>
    <property type="match status" value="1"/>
</dbReference>
<dbReference type="InterPro" id="IPR000504">
    <property type="entry name" value="RRM_dom"/>
</dbReference>
<dbReference type="PROSITE" id="PS50177">
    <property type="entry name" value="NTF2_DOMAIN"/>
    <property type="match status" value="1"/>
</dbReference>
<dbReference type="Gene3D" id="3.30.70.330">
    <property type="match status" value="1"/>
</dbReference>
<evidence type="ECO:0008006" key="8">
    <source>
        <dbReference type="Google" id="ProtNLM"/>
    </source>
</evidence>
<evidence type="ECO:0000259" key="4">
    <source>
        <dbReference type="PROSITE" id="PS50102"/>
    </source>
</evidence>
<feature type="domain" description="NTF2" evidence="5">
    <location>
        <begin position="14"/>
        <end position="128"/>
    </location>
</feature>
<evidence type="ECO:0000256" key="3">
    <source>
        <dbReference type="SAM" id="MobiDB-lite"/>
    </source>
</evidence>
<dbReference type="SUPFAM" id="SSF54427">
    <property type="entry name" value="NTF2-like"/>
    <property type="match status" value="1"/>
</dbReference>
<dbReference type="InterPro" id="IPR018222">
    <property type="entry name" value="Nuclear_transport_factor_2_euk"/>
</dbReference>
<reference evidence="6 7" key="1">
    <citation type="journal article" date="2023" name="Hortic Res">
        <title>Pangenome of water caltrop reveals structural variations and asymmetric subgenome divergence after allopolyploidization.</title>
        <authorList>
            <person name="Zhang X."/>
            <person name="Chen Y."/>
            <person name="Wang L."/>
            <person name="Yuan Y."/>
            <person name="Fang M."/>
            <person name="Shi L."/>
            <person name="Lu R."/>
            <person name="Comes H.P."/>
            <person name="Ma Y."/>
            <person name="Chen Y."/>
            <person name="Huang G."/>
            <person name="Zhou Y."/>
            <person name="Zheng Z."/>
            <person name="Qiu Y."/>
        </authorList>
    </citation>
    <scope>NUCLEOTIDE SEQUENCE [LARGE SCALE GENOMIC DNA]</scope>
    <source>
        <strain evidence="6">F231</strain>
    </source>
</reference>
<dbReference type="InterPro" id="IPR032710">
    <property type="entry name" value="NTF2-like_dom_sf"/>
</dbReference>
<dbReference type="SUPFAM" id="SSF54928">
    <property type="entry name" value="RNA-binding domain, RBD"/>
    <property type="match status" value="1"/>
</dbReference>
<feature type="region of interest" description="Disordered" evidence="3">
    <location>
        <begin position="403"/>
        <end position="461"/>
    </location>
</feature>
<dbReference type="GO" id="GO:0003729">
    <property type="term" value="F:mRNA binding"/>
    <property type="evidence" value="ECO:0007669"/>
    <property type="project" value="TreeGrafter"/>
</dbReference>
<proteinExistence type="predicted"/>
<dbReference type="PANTHER" id="PTHR10693:SF29">
    <property type="entry name" value="GB|AAD20086.1"/>
    <property type="match status" value="1"/>
</dbReference>
<protein>
    <recommendedName>
        <fullName evidence="8">G3BP-like protein</fullName>
    </recommendedName>
</protein>
<evidence type="ECO:0000313" key="6">
    <source>
        <dbReference type="EMBL" id="KAK4800313.1"/>
    </source>
</evidence>
<accession>A0AAN7RL01</accession>
<dbReference type="Gene3D" id="3.10.450.50">
    <property type="match status" value="1"/>
</dbReference>
<dbReference type="Pfam" id="PF02136">
    <property type="entry name" value="NTF2"/>
    <property type="match status" value="1"/>
</dbReference>
<keyword evidence="7" id="KW-1185">Reference proteome</keyword>
<evidence type="ECO:0000313" key="7">
    <source>
        <dbReference type="Proteomes" id="UP001346149"/>
    </source>
</evidence>
<dbReference type="InterPro" id="IPR039539">
    <property type="entry name" value="Ras_GTPase_bind_prot"/>
</dbReference>
<dbReference type="GO" id="GO:0005829">
    <property type="term" value="C:cytosol"/>
    <property type="evidence" value="ECO:0007669"/>
    <property type="project" value="TreeGrafter"/>
</dbReference>
<dbReference type="SMART" id="SM00360">
    <property type="entry name" value="RRM"/>
    <property type="match status" value="1"/>
</dbReference>
<dbReference type="Pfam" id="PF00076">
    <property type="entry name" value="RRM_1"/>
    <property type="match status" value="1"/>
</dbReference>
<organism evidence="6 7">
    <name type="scientific">Trapa natans</name>
    <name type="common">Water chestnut</name>
    <dbReference type="NCBI Taxonomy" id="22666"/>
    <lineage>
        <taxon>Eukaryota</taxon>
        <taxon>Viridiplantae</taxon>
        <taxon>Streptophyta</taxon>
        <taxon>Embryophyta</taxon>
        <taxon>Tracheophyta</taxon>
        <taxon>Spermatophyta</taxon>
        <taxon>Magnoliopsida</taxon>
        <taxon>eudicotyledons</taxon>
        <taxon>Gunneridae</taxon>
        <taxon>Pentapetalae</taxon>
        <taxon>rosids</taxon>
        <taxon>malvids</taxon>
        <taxon>Myrtales</taxon>
        <taxon>Lythraceae</taxon>
        <taxon>Trapa</taxon>
    </lineage>
</organism>
<dbReference type="Proteomes" id="UP001346149">
    <property type="component" value="Unassembled WGS sequence"/>
</dbReference>
<dbReference type="CDD" id="cd00590">
    <property type="entry name" value="RRM_SF"/>
    <property type="match status" value="1"/>
</dbReference>
<dbReference type="PANTHER" id="PTHR10693">
    <property type="entry name" value="RAS GTPASE-ACTIVATING PROTEIN-BINDING PROTEIN"/>
    <property type="match status" value="1"/>
</dbReference>
<evidence type="ECO:0000256" key="1">
    <source>
        <dbReference type="ARBA" id="ARBA00022884"/>
    </source>
</evidence>
<dbReference type="AlphaFoldDB" id="A0AAN7RL01"/>
<evidence type="ECO:0000256" key="2">
    <source>
        <dbReference type="PROSITE-ProRule" id="PRU00176"/>
    </source>
</evidence>
<dbReference type="EMBL" id="JAXQNO010000003">
    <property type="protein sequence ID" value="KAK4800313.1"/>
    <property type="molecule type" value="Genomic_DNA"/>
</dbReference>
<dbReference type="InterPro" id="IPR002075">
    <property type="entry name" value="NTF2_dom"/>
</dbReference>
<dbReference type="CDD" id="cd00780">
    <property type="entry name" value="NTF2"/>
    <property type="match status" value="1"/>
</dbReference>
<sequence length="461" mass="51449">MDSSYSGPVTAVEVGSYFVGQYYQMLKEHPDLAHQFYNELSSMVRVDGDSSESASSLLQIHTLLMSLNLNTIEIKTINTLESWNGGIVVMVSGLVKTKDFSNKRKFVQTFFLAPQEKGYFVLNDIFQFLEEEPIFQYSAGKMTEDKVNMQLNAKSSIHEPPVSNFELEEEAKEYINSVNIEDNSVDEYGDENPHEEYTHDNTVDEYNIPEQNQNDEFQPEHLLENVYLEDRSAHVHALSTMPVTQDVAAEEPAEETRKKTYASILCVSKVPHVSAVSSQQSLSKQVPVASDLSYHQPTAQESNVAAFVDPEPVAEAAEDSYMEDEGLSKSVYVRNLSSNVTEGEIADVFRSFGRIRSDGVAIKLRKDIGICYAFVEFEDIIGVHNAIKNSPVQLAGRSVYIEERRANSMGPPRGGRRGGGRGSFEHPRGRLGAQSLGRGRNFDGSDYSRLRGNGSYSRSSQ</sequence>
<dbReference type="InterPro" id="IPR035979">
    <property type="entry name" value="RBD_domain_sf"/>
</dbReference>
<dbReference type="FunFam" id="3.10.450.50:FF:000003">
    <property type="entry name" value="Nuclear transport factor 2 family protein"/>
    <property type="match status" value="1"/>
</dbReference>
<feature type="compositionally biased region" description="Basic and acidic residues" evidence="3">
    <location>
        <begin position="440"/>
        <end position="449"/>
    </location>
</feature>
<dbReference type="InterPro" id="IPR012677">
    <property type="entry name" value="Nucleotide-bd_a/b_plait_sf"/>
</dbReference>
<keyword evidence="1 2" id="KW-0694">RNA-binding</keyword>